<keyword evidence="7" id="KW-0325">Glycoprotein</keyword>
<evidence type="ECO:0000259" key="14">
    <source>
        <dbReference type="PROSITE" id="PS51469"/>
    </source>
</evidence>
<feature type="region of interest" description="Disordered" evidence="11">
    <location>
        <begin position="586"/>
        <end position="611"/>
    </location>
</feature>
<feature type="compositionally biased region" description="Basic residues" evidence="11">
    <location>
        <begin position="596"/>
        <end position="611"/>
    </location>
</feature>
<dbReference type="KEGG" id="clus:A9F13_01g00407"/>
<dbReference type="GO" id="GO:0005789">
    <property type="term" value="C:endoplasmic reticulum membrane"/>
    <property type="evidence" value="ECO:0007669"/>
    <property type="project" value="UniProtKB-SubCell"/>
</dbReference>
<evidence type="ECO:0000313" key="15">
    <source>
        <dbReference type="EMBL" id="OVF10648.1"/>
    </source>
</evidence>
<feature type="signal peptide" evidence="13">
    <location>
        <begin position="1"/>
        <end position="33"/>
    </location>
</feature>
<keyword evidence="3 13" id="KW-0732">Signal</keyword>
<feature type="compositionally biased region" description="Polar residues" evidence="11">
    <location>
        <begin position="164"/>
        <end position="177"/>
    </location>
</feature>
<comment type="similarity">
    <text evidence="8">Belongs to the SLP1 family.</text>
</comment>
<evidence type="ECO:0000256" key="4">
    <source>
        <dbReference type="ARBA" id="ARBA00022824"/>
    </source>
</evidence>
<dbReference type="AlphaFoldDB" id="A0AA91Q4P4"/>
<evidence type="ECO:0000256" key="12">
    <source>
        <dbReference type="SAM" id="Phobius"/>
    </source>
</evidence>
<comment type="caution">
    <text evidence="15">The sequence shown here is derived from an EMBL/GenBank/DDBJ whole genome shotgun (WGS) entry which is preliminary data.</text>
</comment>
<feature type="chain" id="PRO_5041704018" description="SUN-like protein 1" evidence="13">
    <location>
        <begin position="34"/>
        <end position="611"/>
    </location>
</feature>
<evidence type="ECO:0000256" key="13">
    <source>
        <dbReference type="SAM" id="SignalP"/>
    </source>
</evidence>
<evidence type="ECO:0000256" key="8">
    <source>
        <dbReference type="ARBA" id="ARBA00061226"/>
    </source>
</evidence>
<dbReference type="Pfam" id="PF07738">
    <property type="entry name" value="Sad1_UNC"/>
    <property type="match status" value="1"/>
</dbReference>
<name>A0AA91Q4P4_CLALS</name>
<feature type="domain" description="SUN" evidence="14">
    <location>
        <begin position="183"/>
        <end position="348"/>
    </location>
</feature>
<feature type="region of interest" description="Disordered" evidence="11">
    <location>
        <begin position="163"/>
        <end position="196"/>
    </location>
</feature>
<proteinExistence type="inferred from homology"/>
<dbReference type="InterPro" id="IPR012919">
    <property type="entry name" value="SUN_dom"/>
</dbReference>
<comment type="subunit">
    <text evidence="9">Interacts with EMP65.</text>
</comment>
<evidence type="ECO:0000256" key="6">
    <source>
        <dbReference type="ARBA" id="ARBA00023136"/>
    </source>
</evidence>
<dbReference type="PANTHER" id="PTHR12953">
    <property type="entry name" value="MEMBRANE PROTEIN CH1 RELATED"/>
    <property type="match status" value="1"/>
</dbReference>
<feature type="compositionally biased region" description="Basic and acidic residues" evidence="11">
    <location>
        <begin position="180"/>
        <end position="196"/>
    </location>
</feature>
<evidence type="ECO:0000256" key="11">
    <source>
        <dbReference type="SAM" id="MobiDB-lite"/>
    </source>
</evidence>
<dbReference type="PANTHER" id="PTHR12953:SF0">
    <property type="entry name" value="SUN DOMAIN-CONTAINING OSSIFICATION FACTOR"/>
    <property type="match status" value="1"/>
</dbReference>
<keyword evidence="4" id="KW-0256">Endoplasmic reticulum</keyword>
<evidence type="ECO:0000256" key="5">
    <source>
        <dbReference type="ARBA" id="ARBA00022989"/>
    </source>
</evidence>
<sequence length="611" mass="69355">MIVHVQSARPIFLDRGMFLLLVLASLALRLTEAIDTIKSETIHLSNEHETTFSTSNFIGINSETDGSDGTENGTYVVTLESNRISMDTGIATGTISIGESTSNPLISSLQDSTANVEEGIQKMSYDNDTAGFPEDMPENSTDECRFMSFEEWKKQKEEEASYLELSQSVTETRSSMPNDLELRTQTEKAEESKPEEVDQRKIYKDKFNYASVDCAATIVETNRDAKGASAILTEVKDSYLLNKCSTSNKFVVIELCQDILVTSVVMGNFELFSSMFKSLRFSVSDRFPVTSGWRELGEFEAQNVRDVQVFPIENPLIWARYLKIEIQSHYGDEFYCPISIVRVHGTTMMEEFKDTEQSSEKDEKQHLAPKKTIVAENFLNYTTDLDTMDDCRVVLPYLALNEFLKDQNSTDGLCEAPLYSNEESTSVAEASATKTTQESLFRNIVKRLTLLESNASLSLLYVEEQSKLLSDAFTTMERRQSSRLENVLSRLNQSFVAQVHYLHENLAQIKQESIMTIENSQTWINTAIDGLDVRTSQFTRELRFQRKIIIIDTLIILLLVAYVIMSRELLFTEDANLIDSTGSKSTPRLKQFPVHGQKRKHRNKKRSSKFS</sequence>
<evidence type="ECO:0000313" key="16">
    <source>
        <dbReference type="Proteomes" id="UP000195602"/>
    </source>
</evidence>
<evidence type="ECO:0000256" key="1">
    <source>
        <dbReference type="ARBA" id="ARBA00004115"/>
    </source>
</evidence>
<dbReference type="InterPro" id="IPR045120">
    <property type="entry name" value="Suco/Slp1-like"/>
</dbReference>
<dbReference type="Proteomes" id="UP000195602">
    <property type="component" value="Unassembled WGS sequence"/>
</dbReference>
<evidence type="ECO:0000256" key="2">
    <source>
        <dbReference type="ARBA" id="ARBA00022692"/>
    </source>
</evidence>
<accession>A0AA91Q4P4</accession>
<organism evidence="15 16">
    <name type="scientific">Clavispora lusitaniae</name>
    <name type="common">Candida lusitaniae</name>
    <dbReference type="NCBI Taxonomy" id="36911"/>
    <lineage>
        <taxon>Eukaryota</taxon>
        <taxon>Fungi</taxon>
        <taxon>Dikarya</taxon>
        <taxon>Ascomycota</taxon>
        <taxon>Saccharomycotina</taxon>
        <taxon>Pichiomycetes</taxon>
        <taxon>Metschnikowiaceae</taxon>
        <taxon>Clavispora</taxon>
    </lineage>
</organism>
<dbReference type="Gene3D" id="2.60.120.260">
    <property type="entry name" value="Galactose-binding domain-like"/>
    <property type="match status" value="1"/>
</dbReference>
<dbReference type="GO" id="GO:0034975">
    <property type="term" value="P:protein folding in endoplasmic reticulum"/>
    <property type="evidence" value="ECO:0007669"/>
    <property type="project" value="TreeGrafter"/>
</dbReference>
<evidence type="ECO:0000256" key="3">
    <source>
        <dbReference type="ARBA" id="ARBA00022729"/>
    </source>
</evidence>
<dbReference type="FunFam" id="2.60.120.260:FF:000099">
    <property type="entry name" value="Uncharacterized protein, isoform C"/>
    <property type="match status" value="1"/>
</dbReference>
<keyword evidence="2 12" id="KW-0812">Transmembrane</keyword>
<gene>
    <name evidence="15" type="ORF">A9F13_01g00407</name>
</gene>
<reference evidence="15 16" key="1">
    <citation type="submission" date="2017-04" db="EMBL/GenBank/DDBJ databases">
        <title>Draft genome of the yeast Clavispora lusitaniae type strain CBS 6936.</title>
        <authorList>
            <person name="Durrens P."/>
            <person name="Klopp C."/>
            <person name="Biteau N."/>
            <person name="Fitton-Ouhabi V."/>
            <person name="Dementhon K."/>
            <person name="Accoceberry I."/>
            <person name="Sherman D.J."/>
            <person name="Noel T."/>
        </authorList>
    </citation>
    <scope>NUCLEOTIDE SEQUENCE [LARGE SCALE GENOMIC DNA]</scope>
    <source>
        <strain evidence="15 16">CBS 6936</strain>
    </source>
</reference>
<dbReference type="PROSITE" id="PS51469">
    <property type="entry name" value="SUN"/>
    <property type="match status" value="1"/>
</dbReference>
<keyword evidence="6 12" id="KW-0472">Membrane</keyword>
<feature type="transmembrane region" description="Helical" evidence="12">
    <location>
        <begin position="548"/>
        <end position="565"/>
    </location>
</feature>
<evidence type="ECO:0000256" key="10">
    <source>
        <dbReference type="ARBA" id="ARBA00075366"/>
    </source>
</evidence>
<comment type="subcellular location">
    <subcellularLocation>
        <location evidence="1">Endoplasmic reticulum membrane</location>
        <topology evidence="1">Single-pass type I membrane protein</topology>
    </subcellularLocation>
</comment>
<dbReference type="EMBL" id="LYUB02000001">
    <property type="protein sequence ID" value="OVF10648.1"/>
    <property type="molecule type" value="Genomic_DNA"/>
</dbReference>
<protein>
    <recommendedName>
        <fullName evidence="10">SUN-like protein 1</fullName>
    </recommendedName>
</protein>
<evidence type="ECO:0000256" key="9">
    <source>
        <dbReference type="ARBA" id="ARBA00064635"/>
    </source>
</evidence>
<keyword evidence="5 12" id="KW-1133">Transmembrane helix</keyword>
<evidence type="ECO:0000256" key="7">
    <source>
        <dbReference type="ARBA" id="ARBA00023180"/>
    </source>
</evidence>